<dbReference type="CDD" id="cd03512">
    <property type="entry name" value="Alkane-hydroxylase"/>
    <property type="match status" value="1"/>
</dbReference>
<reference evidence="15" key="1">
    <citation type="submission" date="2016-02" db="EMBL/GenBank/DDBJ databases">
        <authorList>
            <person name="Schultz-Johansen M."/>
            <person name="Glaring M.A."/>
            <person name="Bech P.K."/>
            <person name="Stougaard P."/>
        </authorList>
    </citation>
    <scope>NUCLEOTIDE SEQUENCE [LARGE SCALE GENOMIC DNA]</scope>
    <source>
        <strain evidence="15">S66</strain>
    </source>
</reference>
<dbReference type="EMBL" id="LSNE01000006">
    <property type="protein sequence ID" value="KXI28715.1"/>
    <property type="molecule type" value="Genomic_DNA"/>
</dbReference>
<keyword evidence="11 12" id="KW-0472">Membrane</keyword>
<evidence type="ECO:0000256" key="5">
    <source>
        <dbReference type="ARBA" id="ARBA00022692"/>
    </source>
</evidence>
<dbReference type="PANTHER" id="PTHR38674:SF1">
    <property type="entry name" value="ALKANE 1-MONOOXYGENASE 1"/>
    <property type="match status" value="1"/>
</dbReference>
<evidence type="ECO:0000313" key="14">
    <source>
        <dbReference type="EMBL" id="KXI28715.1"/>
    </source>
</evidence>
<evidence type="ECO:0000256" key="8">
    <source>
        <dbReference type="ARBA" id="ARBA00023002"/>
    </source>
</evidence>
<evidence type="ECO:0000256" key="2">
    <source>
        <dbReference type="ARBA" id="ARBA00010823"/>
    </source>
</evidence>
<feature type="transmembrane region" description="Helical" evidence="12">
    <location>
        <begin position="88"/>
        <end position="111"/>
    </location>
</feature>
<evidence type="ECO:0000259" key="13">
    <source>
        <dbReference type="Pfam" id="PF00487"/>
    </source>
</evidence>
<keyword evidence="15" id="KW-1185">Reference proteome</keyword>
<organism evidence="14 15">
    <name type="scientific">Paraglaciecola hydrolytica</name>
    <dbReference type="NCBI Taxonomy" id="1799789"/>
    <lineage>
        <taxon>Bacteria</taxon>
        <taxon>Pseudomonadati</taxon>
        <taxon>Pseudomonadota</taxon>
        <taxon>Gammaproteobacteria</taxon>
        <taxon>Alteromonadales</taxon>
        <taxon>Alteromonadaceae</taxon>
        <taxon>Paraglaciecola</taxon>
    </lineage>
</organism>
<evidence type="ECO:0000256" key="3">
    <source>
        <dbReference type="ARBA" id="ARBA00022475"/>
    </source>
</evidence>
<keyword evidence="4" id="KW-0997">Cell inner membrane</keyword>
<comment type="caution">
    <text evidence="14">The sequence shown here is derived from an EMBL/GenBank/DDBJ whole genome shotgun (WGS) entry which is preliminary data.</text>
</comment>
<evidence type="ECO:0000256" key="7">
    <source>
        <dbReference type="ARBA" id="ARBA00022989"/>
    </source>
</evidence>
<gene>
    <name evidence="14" type="ORF">AX660_15345</name>
</gene>
<comment type="subcellular location">
    <subcellularLocation>
        <location evidence="1">Cell inner membrane</location>
        <topology evidence="1">Multi-pass membrane protein</topology>
    </subcellularLocation>
</comment>
<evidence type="ECO:0000256" key="10">
    <source>
        <dbReference type="ARBA" id="ARBA00023033"/>
    </source>
</evidence>
<dbReference type="AlphaFoldDB" id="A0A136A0G3"/>
<evidence type="ECO:0000256" key="6">
    <source>
        <dbReference type="ARBA" id="ARBA00022723"/>
    </source>
</evidence>
<dbReference type="InterPro" id="IPR033885">
    <property type="entry name" value="AlkB/XylM"/>
</dbReference>
<feature type="domain" description="Fatty acid desaturase" evidence="13">
    <location>
        <begin position="117"/>
        <end position="333"/>
    </location>
</feature>
<feature type="transmembrane region" description="Helical" evidence="12">
    <location>
        <begin position="48"/>
        <end position="68"/>
    </location>
</feature>
<evidence type="ECO:0000256" key="1">
    <source>
        <dbReference type="ARBA" id="ARBA00004429"/>
    </source>
</evidence>
<keyword evidence="8" id="KW-0560">Oxidoreductase</keyword>
<comment type="similarity">
    <text evidence="2">Belongs to the fatty acid desaturase type 1 family. AlkB subfamily.</text>
</comment>
<feature type="transmembrane region" description="Helical" evidence="12">
    <location>
        <begin position="117"/>
        <end position="138"/>
    </location>
</feature>
<sequence length="393" mass="44667">MLATARANSPADNSTWLTSKKYCYALSLVVLLLPLLSAYFAVTNNQGLWLWLPFIFIYAGITLLDKVFGDDESNPSEAMVEEIKNQAYYKIILFIAVPLLWLSVIVLAYVITHYEWSWFSFLGAALSAGIMAATGVNLGHELGHKVNDNAQQLAAQLALALSGYGHFVIEHNKGHHKDVATPEDPASSRMGESIYKFAQREIPGAFRRARALEAARLQRLGKSPWSVHNEIIQTALITLTAYVLLIAFFGPLMIPFLAIVAAYGYWALSSANYIEHYGLLRQKEASGRYERCKPQHSWNSNHKVSNLFLLHLQRHSDHHAHPTRAYQVLRDYNNVPKLHAGYPWMYILALFPNIWFSIMDPKIADWAQGDMHKVNMDPQAKDDRFRRYHRIAQ</sequence>
<feature type="transmembrane region" description="Helical" evidence="12">
    <location>
        <begin position="22"/>
        <end position="42"/>
    </location>
</feature>
<proteinExistence type="inferred from homology"/>
<dbReference type="Proteomes" id="UP000070299">
    <property type="component" value="Unassembled WGS sequence"/>
</dbReference>
<protein>
    <recommendedName>
        <fullName evidence="13">Fatty acid desaturase domain-containing protein</fullName>
    </recommendedName>
</protein>
<name>A0A136A0G3_9ALTE</name>
<dbReference type="Pfam" id="PF00487">
    <property type="entry name" value="FA_desaturase"/>
    <property type="match status" value="1"/>
</dbReference>
<dbReference type="InterPro" id="IPR005804">
    <property type="entry name" value="FA_desaturase_dom"/>
</dbReference>
<keyword evidence="7 12" id="KW-1133">Transmembrane helix</keyword>
<evidence type="ECO:0000256" key="4">
    <source>
        <dbReference type="ARBA" id="ARBA00022519"/>
    </source>
</evidence>
<dbReference type="GO" id="GO:0004497">
    <property type="term" value="F:monooxygenase activity"/>
    <property type="evidence" value="ECO:0007669"/>
    <property type="project" value="UniProtKB-KW"/>
</dbReference>
<keyword evidence="10" id="KW-0503">Monooxygenase</keyword>
<accession>A0A136A0G3</accession>
<evidence type="ECO:0000256" key="12">
    <source>
        <dbReference type="SAM" id="Phobius"/>
    </source>
</evidence>
<keyword evidence="5 12" id="KW-0812">Transmembrane</keyword>
<dbReference type="GO" id="GO:0046872">
    <property type="term" value="F:metal ion binding"/>
    <property type="evidence" value="ECO:0007669"/>
    <property type="project" value="UniProtKB-KW"/>
</dbReference>
<dbReference type="STRING" id="1799789.AX660_15345"/>
<keyword evidence="9" id="KW-0408">Iron</keyword>
<dbReference type="PANTHER" id="PTHR38674">
    <property type="entry name" value="ALKANE 1-MONOOXYGENASE 1"/>
    <property type="match status" value="1"/>
</dbReference>
<evidence type="ECO:0000256" key="9">
    <source>
        <dbReference type="ARBA" id="ARBA00023004"/>
    </source>
</evidence>
<keyword evidence="6" id="KW-0479">Metal-binding</keyword>
<dbReference type="GO" id="GO:0005886">
    <property type="term" value="C:plasma membrane"/>
    <property type="evidence" value="ECO:0007669"/>
    <property type="project" value="UniProtKB-SubCell"/>
</dbReference>
<evidence type="ECO:0000256" key="11">
    <source>
        <dbReference type="ARBA" id="ARBA00023136"/>
    </source>
</evidence>
<feature type="transmembrane region" description="Helical" evidence="12">
    <location>
        <begin position="341"/>
        <end position="358"/>
    </location>
</feature>
<evidence type="ECO:0000313" key="15">
    <source>
        <dbReference type="Proteomes" id="UP000070299"/>
    </source>
</evidence>
<dbReference type="GO" id="GO:0006629">
    <property type="term" value="P:lipid metabolic process"/>
    <property type="evidence" value="ECO:0007669"/>
    <property type="project" value="InterPro"/>
</dbReference>
<feature type="transmembrane region" description="Helical" evidence="12">
    <location>
        <begin position="241"/>
        <end position="266"/>
    </location>
</feature>
<keyword evidence="3" id="KW-1003">Cell membrane</keyword>